<evidence type="ECO:0000313" key="1">
    <source>
        <dbReference type="EMBL" id="SPK70830.1"/>
    </source>
</evidence>
<protein>
    <submittedName>
        <fullName evidence="1">Uncharacterized protein</fullName>
    </submittedName>
</protein>
<name>A0A375I9S2_9BURK</name>
<proteinExistence type="predicted"/>
<gene>
    <name evidence="1" type="ORF">CT19425_30054</name>
</gene>
<dbReference type="Proteomes" id="UP000255505">
    <property type="component" value="Chromosome I"/>
</dbReference>
<evidence type="ECO:0000313" key="2">
    <source>
        <dbReference type="Proteomes" id="UP000255505"/>
    </source>
</evidence>
<dbReference type="AlphaFoldDB" id="A0A375I9S2"/>
<dbReference type="RefSeq" id="WP_172583231.1">
    <property type="nucleotide sequence ID" value="NZ_LT991976.1"/>
</dbReference>
<reference evidence="1 2" key="1">
    <citation type="submission" date="2018-01" db="EMBL/GenBank/DDBJ databases">
        <authorList>
            <person name="Gaut B.S."/>
            <person name="Morton B.R."/>
            <person name="Clegg M.T."/>
            <person name="Duvall M.R."/>
        </authorList>
    </citation>
    <scope>NUCLEOTIDE SEQUENCE [LARGE SCALE GENOMIC DNA]</scope>
    <source>
        <strain evidence="1">Cupriavidus taiwanensis LMG 19425</strain>
    </source>
</reference>
<accession>A0A375I9S2</accession>
<organism evidence="1 2">
    <name type="scientific">Cupriavidus taiwanensis</name>
    <dbReference type="NCBI Taxonomy" id="164546"/>
    <lineage>
        <taxon>Bacteria</taxon>
        <taxon>Pseudomonadati</taxon>
        <taxon>Pseudomonadota</taxon>
        <taxon>Betaproteobacteria</taxon>
        <taxon>Burkholderiales</taxon>
        <taxon>Burkholderiaceae</taxon>
        <taxon>Cupriavidus</taxon>
    </lineage>
</organism>
<sequence length="58" mass="6505">MKTPSEELAELILPLLAETRLLLPEDANKYKEKLTSGTMKAEDWLLAAEKAFDKEAAK</sequence>
<dbReference type="EMBL" id="LT991976">
    <property type="protein sequence ID" value="SPK70830.1"/>
    <property type="molecule type" value="Genomic_DNA"/>
</dbReference>